<organism evidence="2 3">
    <name type="scientific">Diaporthe eres</name>
    <name type="common">Phomopsis oblonga</name>
    <dbReference type="NCBI Taxonomy" id="83184"/>
    <lineage>
        <taxon>Eukaryota</taxon>
        <taxon>Fungi</taxon>
        <taxon>Dikarya</taxon>
        <taxon>Ascomycota</taxon>
        <taxon>Pezizomycotina</taxon>
        <taxon>Sordariomycetes</taxon>
        <taxon>Sordariomycetidae</taxon>
        <taxon>Diaporthales</taxon>
        <taxon>Diaporthaceae</taxon>
        <taxon>Diaporthe</taxon>
        <taxon>Diaporthe eres species complex</taxon>
    </lineage>
</organism>
<gene>
    <name evidence="2" type="ORF">SLS63_013899</name>
</gene>
<reference evidence="2 3" key="1">
    <citation type="submission" date="2024-02" db="EMBL/GenBank/DDBJ databases">
        <title>De novo assembly and annotation of 12 fungi associated with fruit tree decline syndrome in Ontario, Canada.</title>
        <authorList>
            <person name="Sulman M."/>
            <person name="Ellouze W."/>
            <person name="Ilyukhin E."/>
        </authorList>
    </citation>
    <scope>NUCLEOTIDE SEQUENCE [LARGE SCALE GENOMIC DNA]</scope>
    <source>
        <strain evidence="2 3">M169</strain>
    </source>
</reference>
<name>A0ABR1NM74_DIAER</name>
<proteinExistence type="predicted"/>
<evidence type="ECO:0000313" key="2">
    <source>
        <dbReference type="EMBL" id="KAK7706813.1"/>
    </source>
</evidence>
<comment type="caution">
    <text evidence="2">The sequence shown here is derived from an EMBL/GenBank/DDBJ whole genome shotgun (WGS) entry which is preliminary data.</text>
</comment>
<keyword evidence="3" id="KW-1185">Reference proteome</keyword>
<sequence length="78" mass="9053">MEGRSDLKGRSVWSSVPHKRKAPVEPESDSDYFGDVGVKEVSDEEFHFKPEEASIEHELLNLLFKFNEEEPKEDDPEF</sequence>
<evidence type="ECO:0000256" key="1">
    <source>
        <dbReference type="SAM" id="MobiDB-lite"/>
    </source>
</evidence>
<accession>A0ABR1NM74</accession>
<protein>
    <submittedName>
        <fullName evidence="2">Uncharacterized protein</fullName>
    </submittedName>
</protein>
<evidence type="ECO:0000313" key="3">
    <source>
        <dbReference type="Proteomes" id="UP001430848"/>
    </source>
</evidence>
<dbReference type="EMBL" id="JAKNSF020000212">
    <property type="protein sequence ID" value="KAK7706813.1"/>
    <property type="molecule type" value="Genomic_DNA"/>
</dbReference>
<feature type="region of interest" description="Disordered" evidence="1">
    <location>
        <begin position="1"/>
        <end position="33"/>
    </location>
</feature>
<dbReference type="Proteomes" id="UP001430848">
    <property type="component" value="Unassembled WGS sequence"/>
</dbReference>